<feature type="transmembrane region" description="Helical" evidence="5">
    <location>
        <begin position="317"/>
        <end position="335"/>
    </location>
</feature>
<proteinExistence type="predicted"/>
<evidence type="ECO:0000256" key="4">
    <source>
        <dbReference type="ARBA" id="ARBA00023136"/>
    </source>
</evidence>
<evidence type="ECO:0000256" key="5">
    <source>
        <dbReference type="SAM" id="Phobius"/>
    </source>
</evidence>
<feature type="transmembrane region" description="Helical" evidence="5">
    <location>
        <begin position="192"/>
        <end position="212"/>
    </location>
</feature>
<dbReference type="OrthoDB" id="141480at2"/>
<feature type="transmembrane region" description="Helical" evidence="5">
    <location>
        <begin position="278"/>
        <end position="305"/>
    </location>
</feature>
<dbReference type="GO" id="GO:0034755">
    <property type="term" value="P:iron ion transmembrane transport"/>
    <property type="evidence" value="ECO:0007669"/>
    <property type="project" value="TreeGrafter"/>
</dbReference>
<keyword evidence="4 5" id="KW-0472">Membrane</keyword>
<evidence type="ECO:0000256" key="2">
    <source>
        <dbReference type="ARBA" id="ARBA00022692"/>
    </source>
</evidence>
<evidence type="ECO:0000313" key="7">
    <source>
        <dbReference type="Proteomes" id="UP000189933"/>
    </source>
</evidence>
<dbReference type="Proteomes" id="UP000189933">
    <property type="component" value="Unassembled WGS sequence"/>
</dbReference>
<keyword evidence="7" id="KW-1185">Reference proteome</keyword>
<dbReference type="PANTHER" id="PTHR11706:SF2">
    <property type="entry name" value="TRANSPORTER PROTEIN"/>
    <property type="match status" value="1"/>
</dbReference>
<keyword evidence="3 5" id="KW-1133">Transmembrane helix</keyword>
<dbReference type="InterPro" id="IPR001046">
    <property type="entry name" value="NRAMP_fam"/>
</dbReference>
<evidence type="ECO:0000256" key="1">
    <source>
        <dbReference type="ARBA" id="ARBA00004141"/>
    </source>
</evidence>
<organism evidence="6 7">
    <name type="scientific">Carboxydocella sporoproducens DSM 16521</name>
    <dbReference type="NCBI Taxonomy" id="1121270"/>
    <lineage>
        <taxon>Bacteria</taxon>
        <taxon>Bacillati</taxon>
        <taxon>Bacillota</taxon>
        <taxon>Clostridia</taxon>
        <taxon>Eubacteriales</taxon>
        <taxon>Clostridiales Family XVI. Incertae Sedis</taxon>
        <taxon>Carboxydocella</taxon>
    </lineage>
</organism>
<evidence type="ECO:0000256" key="3">
    <source>
        <dbReference type="ARBA" id="ARBA00022989"/>
    </source>
</evidence>
<accession>A0A1T4R262</accession>
<dbReference type="GO" id="GO:0015086">
    <property type="term" value="F:cadmium ion transmembrane transporter activity"/>
    <property type="evidence" value="ECO:0007669"/>
    <property type="project" value="TreeGrafter"/>
</dbReference>
<feature type="transmembrane region" description="Helical" evidence="5">
    <location>
        <begin position="154"/>
        <end position="172"/>
    </location>
</feature>
<comment type="subcellular location">
    <subcellularLocation>
        <location evidence="1">Membrane</location>
        <topology evidence="1">Multi-pass membrane protein</topology>
    </subcellularLocation>
</comment>
<dbReference type="GO" id="GO:0005886">
    <property type="term" value="C:plasma membrane"/>
    <property type="evidence" value="ECO:0007669"/>
    <property type="project" value="TreeGrafter"/>
</dbReference>
<dbReference type="GO" id="GO:0005384">
    <property type="term" value="F:manganese ion transmembrane transporter activity"/>
    <property type="evidence" value="ECO:0007669"/>
    <property type="project" value="TreeGrafter"/>
</dbReference>
<feature type="transmembrane region" description="Helical" evidence="5">
    <location>
        <begin position="376"/>
        <end position="398"/>
    </location>
</feature>
<evidence type="ECO:0000313" key="6">
    <source>
        <dbReference type="EMBL" id="SKA10120.1"/>
    </source>
</evidence>
<reference evidence="7" key="1">
    <citation type="submission" date="2017-02" db="EMBL/GenBank/DDBJ databases">
        <authorList>
            <person name="Varghese N."/>
            <person name="Submissions S."/>
        </authorList>
    </citation>
    <scope>NUCLEOTIDE SEQUENCE [LARGE SCALE GENOMIC DNA]</scope>
    <source>
        <strain evidence="7">DSM 16521</strain>
    </source>
</reference>
<dbReference type="AlphaFoldDB" id="A0A1T4R262"/>
<gene>
    <name evidence="6" type="ORF">SAMN02745885_01904</name>
</gene>
<keyword evidence="2 5" id="KW-0812">Transmembrane</keyword>
<feature type="transmembrane region" description="Helical" evidence="5">
    <location>
        <begin position="121"/>
        <end position="142"/>
    </location>
</feature>
<dbReference type="RefSeq" id="WP_078665938.1">
    <property type="nucleotide sequence ID" value="NZ_FUXM01000024.1"/>
</dbReference>
<feature type="transmembrane region" description="Helical" evidence="5">
    <location>
        <begin position="341"/>
        <end position="364"/>
    </location>
</feature>
<name>A0A1T4R262_9FIRM</name>
<dbReference type="PANTHER" id="PTHR11706">
    <property type="entry name" value="SOLUTE CARRIER PROTEIN FAMILY 11 MEMBER"/>
    <property type="match status" value="1"/>
</dbReference>
<protein>
    <submittedName>
        <fullName evidence="6">Mn2+ and Fe2+ transporters of the NRAMP family</fullName>
    </submittedName>
</protein>
<dbReference type="EMBL" id="FUXM01000024">
    <property type="protein sequence ID" value="SKA10120.1"/>
    <property type="molecule type" value="Genomic_DNA"/>
</dbReference>
<feature type="transmembrane region" description="Helical" evidence="5">
    <location>
        <begin position="92"/>
        <end position="115"/>
    </location>
</feature>
<feature type="transmembrane region" description="Helical" evidence="5">
    <location>
        <begin position="48"/>
        <end position="71"/>
    </location>
</feature>
<feature type="transmembrane region" description="Helical" evidence="5">
    <location>
        <begin position="233"/>
        <end position="258"/>
    </location>
</feature>
<dbReference type="Pfam" id="PF01566">
    <property type="entry name" value="Nramp"/>
    <property type="match status" value="1"/>
</dbReference>
<sequence>MADFEIKTKTGTAGKASLGALLGAAFLMATSAIGPGFVTQTAVFTQQYMANFAFIILASVILDIGAQMNVWRVIAISGMRGQDVANKVLPGLGYFVAFLVALGGLAFNIGNIAGAGMGMNVMFGITPAMGAIISAMIAIFIFLSKEMGKAMDAFAKVLGGLMILLTLYVAIITRPPVGEALLRTFVPTEVPLLPIITLLGGTVGGYITFAGGHRLIDAGITGIENLREVTRGSVTGIIIASVMRVVLFLAVLGVVAAGHKLDPANPPASAFQLAAGNIGYKLFGVVFWSAAITSVVGAAYTSVSFLRSLASTFENNYKWWIIAFIVASTVIFVTIGKPVKLLILAGALNGLILPITLGTMLIASKRKDIVGEYKQPTWLMLFGILVVIVAIYAGVLSLKGITDLFK</sequence>